<name>A0ACB7Z7F1_9ERIC</name>
<protein>
    <submittedName>
        <fullName evidence="1">Uncharacterized protein</fullName>
    </submittedName>
</protein>
<reference evidence="1 2" key="1">
    <citation type="journal article" date="2021" name="Hortic Res">
        <title>High-quality reference genome and annotation aids understanding of berry development for evergreen blueberry (Vaccinium darrowii).</title>
        <authorList>
            <person name="Yu J."/>
            <person name="Hulse-Kemp A.M."/>
            <person name="Babiker E."/>
            <person name="Staton M."/>
        </authorList>
    </citation>
    <scope>NUCLEOTIDE SEQUENCE [LARGE SCALE GENOMIC DNA]</scope>
    <source>
        <strain evidence="2">cv. NJ 8807/NJ 8810</strain>
        <tissue evidence="1">Young leaf</tissue>
    </source>
</reference>
<evidence type="ECO:0000313" key="1">
    <source>
        <dbReference type="EMBL" id="KAH7861487.1"/>
    </source>
</evidence>
<dbReference type="Proteomes" id="UP000828048">
    <property type="component" value="Chromosome 4"/>
</dbReference>
<evidence type="ECO:0000313" key="2">
    <source>
        <dbReference type="Proteomes" id="UP000828048"/>
    </source>
</evidence>
<keyword evidence="2" id="KW-1185">Reference proteome</keyword>
<dbReference type="EMBL" id="CM037154">
    <property type="protein sequence ID" value="KAH7861487.1"/>
    <property type="molecule type" value="Genomic_DNA"/>
</dbReference>
<comment type="caution">
    <text evidence="1">The sequence shown here is derived from an EMBL/GenBank/DDBJ whole genome shotgun (WGS) entry which is preliminary data.</text>
</comment>
<accession>A0ACB7Z7F1</accession>
<gene>
    <name evidence="1" type="ORF">Vadar_026806</name>
</gene>
<organism evidence="1 2">
    <name type="scientific">Vaccinium darrowii</name>
    <dbReference type="NCBI Taxonomy" id="229202"/>
    <lineage>
        <taxon>Eukaryota</taxon>
        <taxon>Viridiplantae</taxon>
        <taxon>Streptophyta</taxon>
        <taxon>Embryophyta</taxon>
        <taxon>Tracheophyta</taxon>
        <taxon>Spermatophyta</taxon>
        <taxon>Magnoliopsida</taxon>
        <taxon>eudicotyledons</taxon>
        <taxon>Gunneridae</taxon>
        <taxon>Pentapetalae</taxon>
        <taxon>asterids</taxon>
        <taxon>Ericales</taxon>
        <taxon>Ericaceae</taxon>
        <taxon>Vaccinioideae</taxon>
        <taxon>Vaccinieae</taxon>
        <taxon>Vaccinium</taxon>
    </lineage>
</organism>
<proteinExistence type="predicted"/>
<sequence>MVGVSQFISYKYIILICLTLILTELANHVHSAIIILYTSITRPIATARFFKLIDEENPASRYKSRKRLEPMECTVCLSNLEKGEEIRNLKCNHTFHKACVDKWLQQDSEVTCPLCRSSVLPEEIMVKLKQRRNNNQVYDGSDEEIIF</sequence>